<reference evidence="1 2" key="1">
    <citation type="submission" date="2024-09" db="EMBL/GenBank/DDBJ databases">
        <authorList>
            <person name="Sun Q."/>
            <person name="Mori K."/>
        </authorList>
    </citation>
    <scope>NUCLEOTIDE SEQUENCE [LARGE SCALE GENOMIC DNA]</scope>
    <source>
        <strain evidence="1 2">NCAIM B.02610</strain>
    </source>
</reference>
<dbReference type="InterPro" id="IPR005883">
    <property type="entry name" value="PilM"/>
</dbReference>
<organism evidence="1 2">
    <name type="scientific">Halalkalibacter kiskunsagensis</name>
    <dbReference type="NCBI Taxonomy" id="1548599"/>
    <lineage>
        <taxon>Bacteria</taxon>
        <taxon>Bacillati</taxon>
        <taxon>Bacillota</taxon>
        <taxon>Bacilli</taxon>
        <taxon>Bacillales</taxon>
        <taxon>Bacillaceae</taxon>
        <taxon>Halalkalibacter</taxon>
    </lineage>
</organism>
<accession>A0ABV6K7Y5</accession>
<evidence type="ECO:0000313" key="1">
    <source>
        <dbReference type="EMBL" id="MFC0469425.1"/>
    </source>
</evidence>
<keyword evidence="2" id="KW-1185">Reference proteome</keyword>
<gene>
    <name evidence="1" type="primary">pilM</name>
    <name evidence="1" type="ORF">ACFFHM_02430</name>
</gene>
<protein>
    <submittedName>
        <fullName evidence="1">Type IV pilus biogenesis protein PilM</fullName>
    </submittedName>
</protein>
<evidence type="ECO:0000313" key="2">
    <source>
        <dbReference type="Proteomes" id="UP001589838"/>
    </source>
</evidence>
<dbReference type="Proteomes" id="UP001589838">
    <property type="component" value="Unassembled WGS sequence"/>
</dbReference>
<dbReference type="EMBL" id="JBHLUX010000005">
    <property type="protein sequence ID" value="MFC0469425.1"/>
    <property type="molecule type" value="Genomic_DNA"/>
</dbReference>
<dbReference type="Pfam" id="PF11104">
    <property type="entry name" value="PilM_2"/>
    <property type="match status" value="1"/>
</dbReference>
<name>A0ABV6K7Y5_9BACI</name>
<comment type="caution">
    <text evidence="1">The sequence shown here is derived from an EMBL/GenBank/DDBJ whole genome shotgun (WGS) entry which is preliminary data.</text>
</comment>
<sequence>MLPCDDPVFDYKVLGLHEGQKEVLLFASREKVVHGYVELLEEVKLKPNAADLSSLSAYRLFHDLKLTNEVDYTMLIQIDTTSTNLTIFHQHHPVFSRTIPSELDQESWDIARDYAKSSLVWKDDEEILFTYIDDQVREIEKVMNFYQFNVLQGIGVVSQLLVCGDHPYVASFVRSFKQAFSAKHQQLIVTEGNDYERLEQAVQLVERQVVPASLLLDYLVTLLPERGHYLNFDYALPGIVSFDASFDRMEEIAAYHHELEQSNVVSAVTLSIVNTNELEIASDDVLPRYVASFSLEIKKSEVRKLGDCK</sequence>
<proteinExistence type="predicted"/>
<dbReference type="RefSeq" id="WP_335959409.1">
    <property type="nucleotide sequence ID" value="NZ_JAXBLX010000005.1"/>
</dbReference>